<feature type="transmembrane region" description="Helical" evidence="1">
    <location>
        <begin position="230"/>
        <end position="250"/>
    </location>
</feature>
<organism evidence="2 3">
    <name type="scientific">Littorina saxatilis</name>
    <dbReference type="NCBI Taxonomy" id="31220"/>
    <lineage>
        <taxon>Eukaryota</taxon>
        <taxon>Metazoa</taxon>
        <taxon>Spiralia</taxon>
        <taxon>Lophotrochozoa</taxon>
        <taxon>Mollusca</taxon>
        <taxon>Gastropoda</taxon>
        <taxon>Caenogastropoda</taxon>
        <taxon>Littorinimorpha</taxon>
        <taxon>Littorinoidea</taxon>
        <taxon>Littorinidae</taxon>
        <taxon>Littorina</taxon>
    </lineage>
</organism>
<comment type="caution">
    <text evidence="2">The sequence shown here is derived from an EMBL/GenBank/DDBJ whole genome shotgun (WGS) entry which is preliminary data.</text>
</comment>
<evidence type="ECO:0000256" key="1">
    <source>
        <dbReference type="SAM" id="Phobius"/>
    </source>
</evidence>
<sequence>MELTSDTVALSLSIFIGGFLCTQYLSHVLTLDSLLIFVGSLWIMSFPRDSLALVVPDKPIDALHEYLAVMVLTPVMVPALVWFLSTDPTDVTIRTALAVCRLVGFCLTATFTFMEQRFSEMFSALGYACIFYPMAMLVVVYMVHLFYNSRINAQTRYGNLNGHLQLDLMLGTIYGLACIFAPGKLSGLFGQNVDWLHVYLYRQIGFQTLGMVCLNWIAPRFRSVANKRAVLFSRALTMLVSLLITVGRYRRGDIPAGMGSKIMMLLMVARTLPAALGSLRYDQGPGWDVPWRGLRVPDVQVGLGSPADFYHVPKASVKKRKGRNRSRGRRR</sequence>
<feature type="transmembrane region" description="Helical" evidence="1">
    <location>
        <begin position="199"/>
        <end position="218"/>
    </location>
</feature>
<feature type="transmembrane region" description="Helical" evidence="1">
    <location>
        <begin position="125"/>
        <end position="148"/>
    </location>
</feature>
<feature type="transmembrane region" description="Helical" evidence="1">
    <location>
        <begin position="7"/>
        <end position="27"/>
    </location>
</feature>
<dbReference type="Proteomes" id="UP001374579">
    <property type="component" value="Unassembled WGS sequence"/>
</dbReference>
<keyword evidence="3" id="KW-1185">Reference proteome</keyword>
<feature type="transmembrane region" description="Helical" evidence="1">
    <location>
        <begin position="91"/>
        <end position="113"/>
    </location>
</feature>
<dbReference type="AlphaFoldDB" id="A0AAN9AK10"/>
<keyword evidence="1" id="KW-0812">Transmembrane</keyword>
<proteinExistence type="predicted"/>
<gene>
    <name evidence="2" type="ORF">V1264_022149</name>
</gene>
<protein>
    <submittedName>
        <fullName evidence="2">Uncharacterized protein</fullName>
    </submittedName>
</protein>
<dbReference type="EMBL" id="JBAMIC010004070">
    <property type="protein sequence ID" value="KAK7088209.1"/>
    <property type="molecule type" value="Genomic_DNA"/>
</dbReference>
<keyword evidence="1" id="KW-1133">Transmembrane helix</keyword>
<evidence type="ECO:0000313" key="3">
    <source>
        <dbReference type="Proteomes" id="UP001374579"/>
    </source>
</evidence>
<reference evidence="2 3" key="1">
    <citation type="submission" date="2024-02" db="EMBL/GenBank/DDBJ databases">
        <title>Chromosome-scale genome assembly of the rough periwinkle Littorina saxatilis.</title>
        <authorList>
            <person name="De Jode A."/>
            <person name="Faria R."/>
            <person name="Formenti G."/>
            <person name="Sims Y."/>
            <person name="Smith T.P."/>
            <person name="Tracey A."/>
            <person name="Wood J.M.D."/>
            <person name="Zagrodzka Z.B."/>
            <person name="Johannesson K."/>
            <person name="Butlin R.K."/>
            <person name="Leder E.H."/>
        </authorList>
    </citation>
    <scope>NUCLEOTIDE SEQUENCE [LARGE SCALE GENOMIC DNA]</scope>
    <source>
        <strain evidence="2">Snail1</strain>
        <tissue evidence="2">Muscle</tissue>
    </source>
</reference>
<feature type="transmembrane region" description="Helical" evidence="1">
    <location>
        <begin position="262"/>
        <end position="281"/>
    </location>
</feature>
<evidence type="ECO:0000313" key="2">
    <source>
        <dbReference type="EMBL" id="KAK7088209.1"/>
    </source>
</evidence>
<feature type="transmembrane region" description="Helical" evidence="1">
    <location>
        <begin position="168"/>
        <end position="187"/>
    </location>
</feature>
<feature type="transmembrane region" description="Helical" evidence="1">
    <location>
        <begin position="66"/>
        <end position="85"/>
    </location>
</feature>
<accession>A0AAN9AK10</accession>
<name>A0AAN9AK10_9CAEN</name>
<keyword evidence="1" id="KW-0472">Membrane</keyword>